<evidence type="ECO:0008006" key="3">
    <source>
        <dbReference type="Google" id="ProtNLM"/>
    </source>
</evidence>
<comment type="caution">
    <text evidence="1">The sequence shown here is derived from an EMBL/GenBank/DDBJ whole genome shotgun (WGS) entry which is preliminary data.</text>
</comment>
<dbReference type="RefSeq" id="WP_130757010.1">
    <property type="nucleotide sequence ID" value="NZ_BIFY01000022.1"/>
</dbReference>
<dbReference type="InterPro" id="IPR029063">
    <property type="entry name" value="SAM-dependent_MTases_sf"/>
</dbReference>
<reference evidence="2" key="1">
    <citation type="submission" date="2018-12" db="EMBL/GenBank/DDBJ databases">
        <title>Genome sequence of Microcystis aeruginosa NIES-4285.</title>
        <authorList>
            <person name="Tanabe Y."/>
        </authorList>
    </citation>
    <scope>NUCLEOTIDE SEQUENCE [LARGE SCALE GENOMIC DNA]</scope>
    <source>
        <strain evidence="2">NIES-4285</strain>
    </source>
</reference>
<evidence type="ECO:0000313" key="2">
    <source>
        <dbReference type="Proteomes" id="UP000289660"/>
    </source>
</evidence>
<name>A0A402DC86_MICAE</name>
<dbReference type="Gene3D" id="3.40.50.150">
    <property type="entry name" value="Vaccinia Virus protein VP39"/>
    <property type="match status" value="1"/>
</dbReference>
<sequence>MLKQFDICSGIGVGFPLDRRFPRVRNYGDATPLLTASPPTPKRGDGTGGDCFPTIKRAIESFRPRYFCIASTDNILSIGRTGHQTLYLQHFLRQIARRTYDAEWLTVNSGHFGSPFFRRKLLFVVIAGGFIDWQAVTPEQIRDTVEERERNQRGRTVKSPISRKHLLDSYGLDEPLGQPNSDPVSRHRRIALANALDPQMATIALARILYLDSL</sequence>
<dbReference type="Proteomes" id="UP000289660">
    <property type="component" value="Unassembled WGS sequence"/>
</dbReference>
<protein>
    <recommendedName>
        <fullName evidence="3">DNA (cytosine-5-)-methyltransferase</fullName>
    </recommendedName>
</protein>
<gene>
    <name evidence="1" type="ORF">MiAbB_01736</name>
</gene>
<dbReference type="EMBL" id="BIFY01000022">
    <property type="protein sequence ID" value="GCE59817.1"/>
    <property type="molecule type" value="Genomic_DNA"/>
</dbReference>
<dbReference type="SUPFAM" id="SSF53335">
    <property type="entry name" value="S-adenosyl-L-methionine-dependent methyltransferases"/>
    <property type="match status" value="1"/>
</dbReference>
<proteinExistence type="predicted"/>
<accession>A0A402DC86</accession>
<dbReference type="AlphaFoldDB" id="A0A402DC86"/>
<organism evidence="1 2">
    <name type="scientific">Microcystis aeruginosa NIES-4285</name>
    <dbReference type="NCBI Taxonomy" id="2497681"/>
    <lineage>
        <taxon>Bacteria</taxon>
        <taxon>Bacillati</taxon>
        <taxon>Cyanobacteriota</taxon>
        <taxon>Cyanophyceae</taxon>
        <taxon>Oscillatoriophycideae</taxon>
        <taxon>Chroococcales</taxon>
        <taxon>Microcystaceae</taxon>
        <taxon>Microcystis</taxon>
    </lineage>
</organism>
<evidence type="ECO:0000313" key="1">
    <source>
        <dbReference type="EMBL" id="GCE59817.1"/>
    </source>
</evidence>